<gene>
    <name evidence="3" type="ORF">HGRIS_010180</name>
</gene>
<comment type="caution">
    <text evidence="3">The sequence shown here is derived from an EMBL/GenBank/DDBJ whole genome shotgun (WGS) entry which is preliminary data.</text>
</comment>
<evidence type="ECO:0000313" key="3">
    <source>
        <dbReference type="EMBL" id="KAL0950187.1"/>
    </source>
</evidence>
<keyword evidence="2" id="KW-0812">Transmembrane</keyword>
<feature type="region of interest" description="Disordered" evidence="1">
    <location>
        <begin position="15"/>
        <end position="55"/>
    </location>
</feature>
<keyword evidence="2" id="KW-1133">Transmembrane helix</keyword>
<evidence type="ECO:0000313" key="4">
    <source>
        <dbReference type="Proteomes" id="UP001556367"/>
    </source>
</evidence>
<dbReference type="Proteomes" id="UP001556367">
    <property type="component" value="Unassembled WGS sequence"/>
</dbReference>
<evidence type="ECO:0000256" key="1">
    <source>
        <dbReference type="SAM" id="MobiDB-lite"/>
    </source>
</evidence>
<proteinExistence type="predicted"/>
<reference evidence="4" key="1">
    <citation type="submission" date="2024-06" db="EMBL/GenBank/DDBJ databases">
        <title>Multi-omics analyses provide insights into the biosynthesis of the anticancer antibiotic pleurotin in Hohenbuehelia grisea.</title>
        <authorList>
            <person name="Weaver J.A."/>
            <person name="Alberti F."/>
        </authorList>
    </citation>
    <scope>NUCLEOTIDE SEQUENCE [LARGE SCALE GENOMIC DNA]</scope>
    <source>
        <strain evidence="4">T-177</strain>
    </source>
</reference>
<keyword evidence="2" id="KW-0472">Membrane</keyword>
<dbReference type="EMBL" id="JASNQZ010000012">
    <property type="protein sequence ID" value="KAL0950187.1"/>
    <property type="molecule type" value="Genomic_DNA"/>
</dbReference>
<organism evidence="3 4">
    <name type="scientific">Hohenbuehelia grisea</name>
    <dbReference type="NCBI Taxonomy" id="104357"/>
    <lineage>
        <taxon>Eukaryota</taxon>
        <taxon>Fungi</taxon>
        <taxon>Dikarya</taxon>
        <taxon>Basidiomycota</taxon>
        <taxon>Agaricomycotina</taxon>
        <taxon>Agaricomycetes</taxon>
        <taxon>Agaricomycetidae</taxon>
        <taxon>Agaricales</taxon>
        <taxon>Pleurotineae</taxon>
        <taxon>Pleurotaceae</taxon>
        <taxon>Hohenbuehelia</taxon>
    </lineage>
</organism>
<feature type="transmembrane region" description="Helical" evidence="2">
    <location>
        <begin position="221"/>
        <end position="242"/>
    </location>
</feature>
<protein>
    <submittedName>
        <fullName evidence="3">Uncharacterized protein</fullName>
    </submittedName>
</protein>
<evidence type="ECO:0000256" key="2">
    <source>
        <dbReference type="SAM" id="Phobius"/>
    </source>
</evidence>
<name>A0ABR3J3P6_9AGAR</name>
<accession>A0ABR3J3P6</accession>
<sequence length="297" mass="32853">MSDVLVRLSAVADWPKDDKDSCSSSRSSTPPPPPYAEAPSDSESDSSDRPVSPVSDSIFSFDDFLSSDDDKSPADTTVIFSVSSSSSDDESEDELCSRRSSSDWNSGSRRRPPPPRLDLQSCQGFASFASPVYHFSPRHQCYAETGVTVPFGPTPLISPQHESGLSPSDLEAGYAVTPAATPIVPATPYVETDAHPILLPYYDASSAHAMYRADMRARWRMAAAVVYTLVVVVMLVMAWQVWGVEIGVRVVAQKVGMRLNENRHVLQARMVKQLEEGKNLLSEEWRYHWWQIQGFFA</sequence>
<keyword evidence="4" id="KW-1185">Reference proteome</keyword>
<feature type="region of interest" description="Disordered" evidence="1">
    <location>
        <begin position="82"/>
        <end position="118"/>
    </location>
</feature>